<dbReference type="SUPFAM" id="SSF54637">
    <property type="entry name" value="Thioesterase/thiol ester dehydrase-isomerase"/>
    <property type="match status" value="1"/>
</dbReference>
<proteinExistence type="predicted"/>
<accession>A0ABQ5W5M3</accession>
<keyword evidence="2" id="KW-1185">Reference proteome</keyword>
<dbReference type="RefSeq" id="WP_284340796.1">
    <property type="nucleotide sequence ID" value="NZ_BSNS01000011.1"/>
</dbReference>
<organism evidence="1 2">
    <name type="scientific">Devosia nitrariae</name>
    <dbReference type="NCBI Taxonomy" id="2071872"/>
    <lineage>
        <taxon>Bacteria</taxon>
        <taxon>Pseudomonadati</taxon>
        <taxon>Pseudomonadota</taxon>
        <taxon>Alphaproteobacteria</taxon>
        <taxon>Hyphomicrobiales</taxon>
        <taxon>Devosiaceae</taxon>
        <taxon>Devosia</taxon>
    </lineage>
</organism>
<dbReference type="EMBL" id="BSNS01000011">
    <property type="protein sequence ID" value="GLQ55385.1"/>
    <property type="molecule type" value="Genomic_DNA"/>
</dbReference>
<comment type="caution">
    <text evidence="1">The sequence shown here is derived from an EMBL/GenBank/DDBJ whole genome shotgun (WGS) entry which is preliminary data.</text>
</comment>
<sequence length="139" mass="15391">MLVHSRQVEIEFGDCDPAGIVYYPNYFRMFDASTAHLFEAALRMKKIAWTRHYQIVGIPMVDTGAKFVKPSRFGDVVTIESRVTEFRRSSFSVAHQLYNAGDLAIEAHEVRVWAAADPANPGGIKSAAIPETVIAAFSA</sequence>
<evidence type="ECO:0000313" key="2">
    <source>
        <dbReference type="Proteomes" id="UP001156691"/>
    </source>
</evidence>
<name>A0ABQ5W5M3_9HYPH</name>
<gene>
    <name evidence="1" type="ORF">GCM10010862_26440</name>
</gene>
<dbReference type="Pfam" id="PF13279">
    <property type="entry name" value="4HBT_2"/>
    <property type="match status" value="1"/>
</dbReference>
<dbReference type="CDD" id="cd00586">
    <property type="entry name" value="4HBT"/>
    <property type="match status" value="1"/>
</dbReference>
<dbReference type="Proteomes" id="UP001156691">
    <property type="component" value="Unassembled WGS sequence"/>
</dbReference>
<dbReference type="Gene3D" id="3.10.129.10">
    <property type="entry name" value="Hotdog Thioesterase"/>
    <property type="match status" value="1"/>
</dbReference>
<evidence type="ECO:0000313" key="1">
    <source>
        <dbReference type="EMBL" id="GLQ55385.1"/>
    </source>
</evidence>
<dbReference type="InterPro" id="IPR029069">
    <property type="entry name" value="HotDog_dom_sf"/>
</dbReference>
<reference evidence="2" key="1">
    <citation type="journal article" date="2019" name="Int. J. Syst. Evol. Microbiol.">
        <title>The Global Catalogue of Microorganisms (GCM) 10K type strain sequencing project: providing services to taxonomists for standard genome sequencing and annotation.</title>
        <authorList>
            <consortium name="The Broad Institute Genomics Platform"/>
            <consortium name="The Broad Institute Genome Sequencing Center for Infectious Disease"/>
            <person name="Wu L."/>
            <person name="Ma J."/>
        </authorList>
    </citation>
    <scope>NUCLEOTIDE SEQUENCE [LARGE SCALE GENOMIC DNA]</scope>
    <source>
        <strain evidence="2">NBRC 112416</strain>
    </source>
</reference>
<protein>
    <submittedName>
        <fullName evidence="1">4-hydroxybenzoyl-CoA thioesterase</fullName>
    </submittedName>
</protein>